<accession>A0AAD6KT20</accession>
<dbReference type="AlphaFoldDB" id="A0AAD6KT20"/>
<keyword evidence="2" id="KW-1185">Reference proteome</keyword>
<name>A0AAD6KT20_9ROSI</name>
<reference evidence="1 2" key="1">
    <citation type="journal article" date="2023" name="Int. J. Mol. Sci.">
        <title>De Novo Assembly and Annotation of 11 Diverse Shrub Willow (Salix) Genomes Reveals Novel Gene Organization in Sex-Linked Regions.</title>
        <authorList>
            <person name="Hyden B."/>
            <person name="Feng K."/>
            <person name="Yates T.B."/>
            <person name="Jawdy S."/>
            <person name="Cereghino C."/>
            <person name="Smart L.B."/>
            <person name="Muchero W."/>
        </authorList>
    </citation>
    <scope>NUCLEOTIDE SEQUENCE [LARGE SCALE GENOMIC DNA]</scope>
    <source>
        <tissue evidence="1">Shoot tip</tissue>
    </source>
</reference>
<gene>
    <name evidence="1" type="ORF">OIU84_023417</name>
</gene>
<dbReference type="Proteomes" id="UP001162972">
    <property type="component" value="Chromosome 1"/>
</dbReference>
<evidence type="ECO:0000313" key="2">
    <source>
        <dbReference type="Proteomes" id="UP001162972"/>
    </source>
</evidence>
<sequence>MKKPNRVLSSSTPHLRLKRTQMNQMSGTFAENIERADRYSLTKSIPQPVGMKARMHTKMSCTVI</sequence>
<organism evidence="1 2">
    <name type="scientific">Salix udensis</name>
    <dbReference type="NCBI Taxonomy" id="889485"/>
    <lineage>
        <taxon>Eukaryota</taxon>
        <taxon>Viridiplantae</taxon>
        <taxon>Streptophyta</taxon>
        <taxon>Embryophyta</taxon>
        <taxon>Tracheophyta</taxon>
        <taxon>Spermatophyta</taxon>
        <taxon>Magnoliopsida</taxon>
        <taxon>eudicotyledons</taxon>
        <taxon>Gunneridae</taxon>
        <taxon>Pentapetalae</taxon>
        <taxon>rosids</taxon>
        <taxon>fabids</taxon>
        <taxon>Malpighiales</taxon>
        <taxon>Salicaceae</taxon>
        <taxon>Saliceae</taxon>
        <taxon>Salix</taxon>
    </lineage>
</organism>
<proteinExistence type="predicted"/>
<evidence type="ECO:0000313" key="1">
    <source>
        <dbReference type="EMBL" id="KAJ6427999.1"/>
    </source>
</evidence>
<dbReference type="EMBL" id="JAPFFJ010000005">
    <property type="protein sequence ID" value="KAJ6427999.1"/>
    <property type="molecule type" value="Genomic_DNA"/>
</dbReference>
<comment type="caution">
    <text evidence="1">The sequence shown here is derived from an EMBL/GenBank/DDBJ whole genome shotgun (WGS) entry which is preliminary data.</text>
</comment>
<protein>
    <submittedName>
        <fullName evidence="1">Uncharacterized protein</fullName>
    </submittedName>
</protein>